<reference evidence="2" key="1">
    <citation type="journal article" date="2014" name="Front. Microbiol.">
        <title>High frequency of phylogenetically diverse reductive dehalogenase-homologous genes in deep subseafloor sedimentary metagenomes.</title>
        <authorList>
            <person name="Kawai M."/>
            <person name="Futagami T."/>
            <person name="Toyoda A."/>
            <person name="Takaki Y."/>
            <person name="Nishi S."/>
            <person name="Hori S."/>
            <person name="Arai W."/>
            <person name="Tsubouchi T."/>
            <person name="Morono Y."/>
            <person name="Uchiyama I."/>
            <person name="Ito T."/>
            <person name="Fujiyama A."/>
            <person name="Inagaki F."/>
            <person name="Takami H."/>
        </authorList>
    </citation>
    <scope>NUCLEOTIDE SEQUENCE</scope>
    <source>
        <strain evidence="2">Expedition CK06-06</strain>
    </source>
</reference>
<dbReference type="InterPro" id="IPR050312">
    <property type="entry name" value="IolE/XylAMocC-like"/>
</dbReference>
<sequence>RKSASPDMFSLSALDEEERAKAVRYTRKTIDTASRIGAEVVVLHAGRVEVEEKIKELVSLYRTQDSQRYNRLKEQMLRERKEKSKKFFTQALKSLEQLCRYAQKCKVKLGIENRYYFYEIPDFKEMEIILATFHGPPLYYWHDVGHAQIYENLGFFKHKAILDRFSQRMIGIHLHDIEETDDHRAPLKGKFDFSLLKTYMKKETLKVLEPHYPATAEEIIRGKNYLEELFSE</sequence>
<feature type="domain" description="Xylose isomerase-like TIM barrel" evidence="1">
    <location>
        <begin position="7"/>
        <end position="204"/>
    </location>
</feature>
<gene>
    <name evidence="2" type="ORF">S06H3_41922</name>
</gene>
<dbReference type="Pfam" id="PF01261">
    <property type="entry name" value="AP_endonuc_2"/>
    <property type="match status" value="1"/>
</dbReference>
<name>X1PUT3_9ZZZZ</name>
<dbReference type="PANTHER" id="PTHR12110">
    <property type="entry name" value="HYDROXYPYRUVATE ISOMERASE"/>
    <property type="match status" value="1"/>
</dbReference>
<proteinExistence type="predicted"/>
<accession>X1PUT3</accession>
<dbReference type="AlphaFoldDB" id="X1PUT3"/>
<comment type="caution">
    <text evidence="2">The sequence shown here is derived from an EMBL/GenBank/DDBJ whole genome shotgun (WGS) entry which is preliminary data.</text>
</comment>
<feature type="non-terminal residue" evidence="2">
    <location>
        <position position="1"/>
    </location>
</feature>
<dbReference type="EMBL" id="BARV01025879">
    <property type="protein sequence ID" value="GAI34639.1"/>
    <property type="molecule type" value="Genomic_DNA"/>
</dbReference>
<dbReference type="Gene3D" id="3.20.20.150">
    <property type="entry name" value="Divalent-metal-dependent TIM barrel enzymes"/>
    <property type="match status" value="1"/>
</dbReference>
<evidence type="ECO:0000313" key="2">
    <source>
        <dbReference type="EMBL" id="GAI34639.1"/>
    </source>
</evidence>
<dbReference type="InterPro" id="IPR013022">
    <property type="entry name" value="Xyl_isomerase-like_TIM-brl"/>
</dbReference>
<evidence type="ECO:0000259" key="1">
    <source>
        <dbReference type="Pfam" id="PF01261"/>
    </source>
</evidence>
<dbReference type="InterPro" id="IPR036237">
    <property type="entry name" value="Xyl_isomerase-like_sf"/>
</dbReference>
<dbReference type="SUPFAM" id="SSF51658">
    <property type="entry name" value="Xylose isomerase-like"/>
    <property type="match status" value="1"/>
</dbReference>
<dbReference type="PANTHER" id="PTHR12110:SF21">
    <property type="entry name" value="XYLOSE ISOMERASE-LIKE TIM BARREL DOMAIN-CONTAINING PROTEIN"/>
    <property type="match status" value="1"/>
</dbReference>
<protein>
    <recommendedName>
        <fullName evidence="1">Xylose isomerase-like TIM barrel domain-containing protein</fullName>
    </recommendedName>
</protein>
<organism evidence="2">
    <name type="scientific">marine sediment metagenome</name>
    <dbReference type="NCBI Taxonomy" id="412755"/>
    <lineage>
        <taxon>unclassified sequences</taxon>
        <taxon>metagenomes</taxon>
        <taxon>ecological metagenomes</taxon>
    </lineage>
</organism>